<sequence length="122" mass="13912">MPKNDLRQRLGRTGETYAAEHLERLGYAIVARNHRTRHGEIDLVACDGHTLVICEVKTRRGTGSPWDSLHDRKRRQVRRMASAYLAGDHDRPRVPAVRIDAIGVVLDSRDRLVRLEHLEGAM</sequence>
<dbReference type="Pfam" id="PF02021">
    <property type="entry name" value="UPF0102"/>
    <property type="match status" value="1"/>
</dbReference>
<name>A0A2T4UD08_9ACTN</name>
<protein>
    <recommendedName>
        <fullName evidence="2">UPF0102 protein C7Y72_17160</fullName>
    </recommendedName>
</protein>
<dbReference type="CDD" id="cd20736">
    <property type="entry name" value="PoNe_Nuclease"/>
    <property type="match status" value="1"/>
</dbReference>
<comment type="caution">
    <text evidence="3">The sequence shown here is derived from an EMBL/GenBank/DDBJ whole genome shotgun (WGS) entry which is preliminary data.</text>
</comment>
<gene>
    <name evidence="3" type="ORF">C7Y72_17160</name>
</gene>
<evidence type="ECO:0000256" key="1">
    <source>
        <dbReference type="ARBA" id="ARBA00006738"/>
    </source>
</evidence>
<comment type="similarity">
    <text evidence="1 2">Belongs to the UPF0102 family.</text>
</comment>
<proteinExistence type="inferred from homology"/>
<evidence type="ECO:0000313" key="4">
    <source>
        <dbReference type="Proteomes" id="UP000240739"/>
    </source>
</evidence>
<dbReference type="AlphaFoldDB" id="A0A2T4UD08"/>
<reference evidence="3 4" key="1">
    <citation type="submission" date="2018-03" db="EMBL/GenBank/DDBJ databases">
        <title>Aquarubrobacter algicola gen. nov., sp. nov., a novel actinobacterium isolated from shallow eutrophic lake during the end of cyanobacterial harmful algal blooms.</title>
        <authorList>
            <person name="Chun S.J."/>
        </authorList>
    </citation>
    <scope>NUCLEOTIDE SEQUENCE [LARGE SCALE GENOMIC DNA]</scope>
    <source>
        <strain evidence="3 4">Seoho-28</strain>
    </source>
</reference>
<dbReference type="RefSeq" id="WP_107570434.1">
    <property type="nucleotide sequence ID" value="NZ_PYYB01000003.1"/>
</dbReference>
<dbReference type="OrthoDB" id="9794876at2"/>
<evidence type="ECO:0000313" key="3">
    <source>
        <dbReference type="EMBL" id="PTL55391.1"/>
    </source>
</evidence>
<dbReference type="Gene3D" id="3.40.1350.10">
    <property type="match status" value="1"/>
</dbReference>
<dbReference type="InterPro" id="IPR003509">
    <property type="entry name" value="UPF0102_YraN-like"/>
</dbReference>
<dbReference type="Proteomes" id="UP000240739">
    <property type="component" value="Unassembled WGS sequence"/>
</dbReference>
<dbReference type="PANTHER" id="PTHR34039:SF1">
    <property type="entry name" value="UPF0102 PROTEIN YRAN"/>
    <property type="match status" value="1"/>
</dbReference>
<dbReference type="NCBIfam" id="NF009154">
    <property type="entry name" value="PRK12497.3-3"/>
    <property type="match status" value="1"/>
</dbReference>
<dbReference type="EMBL" id="PYYB01000003">
    <property type="protein sequence ID" value="PTL55391.1"/>
    <property type="molecule type" value="Genomic_DNA"/>
</dbReference>
<dbReference type="HAMAP" id="MF_00048">
    <property type="entry name" value="UPF0102"/>
    <property type="match status" value="1"/>
</dbReference>
<evidence type="ECO:0000256" key="2">
    <source>
        <dbReference type="HAMAP-Rule" id="MF_00048"/>
    </source>
</evidence>
<dbReference type="GO" id="GO:0003676">
    <property type="term" value="F:nucleic acid binding"/>
    <property type="evidence" value="ECO:0007669"/>
    <property type="project" value="InterPro"/>
</dbReference>
<accession>A0A2T4UD08</accession>
<dbReference type="InterPro" id="IPR011856">
    <property type="entry name" value="tRNA_endonuc-like_dom_sf"/>
</dbReference>
<dbReference type="InterPro" id="IPR011335">
    <property type="entry name" value="Restrct_endonuc-II-like"/>
</dbReference>
<dbReference type="PANTHER" id="PTHR34039">
    <property type="entry name" value="UPF0102 PROTEIN YRAN"/>
    <property type="match status" value="1"/>
</dbReference>
<organism evidence="3 4">
    <name type="scientific">Paraconexibacter algicola</name>
    <dbReference type="NCBI Taxonomy" id="2133960"/>
    <lineage>
        <taxon>Bacteria</taxon>
        <taxon>Bacillati</taxon>
        <taxon>Actinomycetota</taxon>
        <taxon>Thermoleophilia</taxon>
        <taxon>Solirubrobacterales</taxon>
        <taxon>Paraconexibacteraceae</taxon>
        <taxon>Paraconexibacter</taxon>
    </lineage>
</organism>
<keyword evidence="4" id="KW-1185">Reference proteome</keyword>
<dbReference type="SUPFAM" id="SSF52980">
    <property type="entry name" value="Restriction endonuclease-like"/>
    <property type="match status" value="1"/>
</dbReference>